<organism evidence="16 17">
    <name type="scientific">Candidatus Berkelbacteria bacterium RBG_13_40_8</name>
    <dbReference type="NCBI Taxonomy" id="1797467"/>
    <lineage>
        <taxon>Bacteria</taxon>
        <taxon>Candidatus Berkelbacteria</taxon>
    </lineage>
</organism>
<evidence type="ECO:0000256" key="7">
    <source>
        <dbReference type="ARBA" id="ARBA00023211"/>
    </source>
</evidence>
<comment type="function">
    <text evidence="2 9">Catalyzes the interconversion of 2-phosphoglycerate and 3-phosphoglycerate.</text>
</comment>
<dbReference type="CDD" id="cd16010">
    <property type="entry name" value="iPGM"/>
    <property type="match status" value="1"/>
</dbReference>
<name>A0A1F5DQ98_9BACT</name>
<feature type="binding site" evidence="9 13">
    <location>
        <position position="392"/>
    </location>
    <ligand>
        <name>Mn(2+)</name>
        <dbReference type="ChEBI" id="CHEBI:29035"/>
        <label>1</label>
    </ligand>
</feature>
<reference evidence="16 17" key="1">
    <citation type="journal article" date="2016" name="Nat. Commun.">
        <title>Thousands of microbial genomes shed light on interconnected biogeochemical processes in an aquifer system.</title>
        <authorList>
            <person name="Anantharaman K."/>
            <person name="Brown C.T."/>
            <person name="Hug L.A."/>
            <person name="Sharon I."/>
            <person name="Castelle C.J."/>
            <person name="Probst A.J."/>
            <person name="Thomas B.C."/>
            <person name="Singh A."/>
            <person name="Wilkins M.J."/>
            <person name="Karaoz U."/>
            <person name="Brodie E.L."/>
            <person name="Williams K.H."/>
            <person name="Hubbard S.S."/>
            <person name="Banfield J.F."/>
        </authorList>
    </citation>
    <scope>NUCLEOTIDE SEQUENCE [LARGE SCALE GENOMIC DNA]</scope>
</reference>
<dbReference type="PANTHER" id="PTHR31637">
    <property type="entry name" value="2,3-BISPHOSPHOGLYCERATE-INDEPENDENT PHOSPHOGLYCERATE MUTASE"/>
    <property type="match status" value="1"/>
</dbReference>
<evidence type="ECO:0000256" key="9">
    <source>
        <dbReference type="HAMAP-Rule" id="MF_01038"/>
    </source>
</evidence>
<evidence type="ECO:0000256" key="13">
    <source>
        <dbReference type="PIRSR" id="PIRSR001492-3"/>
    </source>
</evidence>
<comment type="caution">
    <text evidence="16">The sequence shown here is derived from an EMBL/GenBank/DDBJ whole genome shotgun (WGS) entry which is preliminary data.</text>
</comment>
<evidence type="ECO:0000259" key="15">
    <source>
        <dbReference type="Pfam" id="PF06415"/>
    </source>
</evidence>
<sequence>MEIRPLVLVILDGWGLSPEVSGNAIYSTPTPNFDKLMSLFPITSLHASGEEVGLAWGEMGNSEVGHLNLGTGRVVMQDLPRIDKTIADGTFFKNQELLDAFKFAQANGSNLHLLGLFSAGGVHSHINHLFALLDMAKKQEFSRVFIHLITDGRDTPPQTVLKDLPKLEEKMKSLKIGTIASVMGRYYGMDRDKRWERTEKAFNVLTQANAPKANSALEAINAAYAASKSDEFIEPVAIANTPRIAPKDAVIFYNFRSDRARQISDKIIDKGGVYFVSFTSYGHEPSPLVKVAFFAEKVTNQLVMLLANNKITQLHIAETEKYPHVTYFFNGGWEEPFAGEERILVPSPKVATYDLRPEMSAKEVMTKFVENFQNKKPQFTVLNFANSDMVGHTGNFEKTCSAVSTVDAALGQISAAVLNSGADLIVTADHGNAEQMVNPQTGEIDKEHTTNPVPLILALNEKVSKNPQAVSVETKIALAASPPTGVLADITTTIVQRMGLGKPQEMTGQSLEGVL</sequence>
<keyword evidence="8 9" id="KW-0413">Isomerase</keyword>
<accession>A0A1F5DQ98</accession>
<comment type="similarity">
    <text evidence="4 9">Belongs to the BPG-independent phosphoglycerate mutase family.</text>
</comment>
<dbReference type="InterPro" id="IPR005995">
    <property type="entry name" value="Pgm_bpd_ind"/>
</dbReference>
<feature type="binding site" evidence="9 13">
    <location>
        <position position="388"/>
    </location>
    <ligand>
        <name>Mn(2+)</name>
        <dbReference type="ChEBI" id="CHEBI:29035"/>
        <label>1</label>
    </ligand>
</feature>
<dbReference type="Gene3D" id="3.40.1450.10">
    <property type="entry name" value="BPG-independent phosphoglycerate mutase, domain B"/>
    <property type="match status" value="1"/>
</dbReference>
<dbReference type="GO" id="GO:0030145">
    <property type="term" value="F:manganese ion binding"/>
    <property type="evidence" value="ECO:0007669"/>
    <property type="project" value="UniProtKB-UniRule"/>
</dbReference>
<comment type="pathway">
    <text evidence="3 9">Carbohydrate degradation; glycolysis; pyruvate from D-glyceraldehyde 3-phosphate: step 3/5.</text>
</comment>
<dbReference type="PANTHER" id="PTHR31637:SF0">
    <property type="entry name" value="2,3-BISPHOSPHOGLYCERATE-INDEPENDENT PHOSPHOGLYCERATE MUTASE"/>
    <property type="match status" value="1"/>
</dbReference>
<dbReference type="GO" id="GO:0006096">
    <property type="term" value="P:glycolytic process"/>
    <property type="evidence" value="ECO:0007669"/>
    <property type="project" value="UniProtKB-UniRule"/>
</dbReference>
<dbReference type="GO" id="GO:0006007">
    <property type="term" value="P:glucose catabolic process"/>
    <property type="evidence" value="ECO:0007669"/>
    <property type="project" value="InterPro"/>
</dbReference>
<dbReference type="InterPro" id="IPR036646">
    <property type="entry name" value="PGAM_B_sf"/>
</dbReference>
<dbReference type="Pfam" id="PF06415">
    <property type="entry name" value="iPGM_N"/>
    <property type="match status" value="1"/>
</dbReference>
<feature type="domain" description="Metalloenzyme" evidence="14">
    <location>
        <begin position="5"/>
        <end position="500"/>
    </location>
</feature>
<feature type="binding site" evidence="9 12">
    <location>
        <position position="123"/>
    </location>
    <ligand>
        <name>substrate</name>
    </ligand>
</feature>
<evidence type="ECO:0000259" key="14">
    <source>
        <dbReference type="Pfam" id="PF01676"/>
    </source>
</evidence>
<dbReference type="FunFam" id="3.40.1450.10:FF:000002">
    <property type="entry name" value="2,3-bisphosphoglycerate-independent phosphoglycerate mutase"/>
    <property type="match status" value="1"/>
</dbReference>
<comment type="catalytic activity">
    <reaction evidence="1 9">
        <text>(2R)-2-phosphoglycerate = (2R)-3-phosphoglycerate</text>
        <dbReference type="Rhea" id="RHEA:15901"/>
        <dbReference type="ChEBI" id="CHEBI:58272"/>
        <dbReference type="ChEBI" id="CHEBI:58289"/>
        <dbReference type="EC" id="5.4.2.12"/>
    </reaction>
</comment>
<dbReference type="AlphaFoldDB" id="A0A1F5DQ98"/>
<dbReference type="Gene3D" id="3.40.720.10">
    <property type="entry name" value="Alkaline Phosphatase, subunit A"/>
    <property type="match status" value="1"/>
</dbReference>
<evidence type="ECO:0000256" key="3">
    <source>
        <dbReference type="ARBA" id="ARBA00004798"/>
    </source>
</evidence>
<feature type="binding site" evidence="9 12">
    <location>
        <begin position="256"/>
        <end position="259"/>
    </location>
    <ligand>
        <name>substrate</name>
    </ligand>
</feature>
<feature type="binding site" evidence="9 13">
    <location>
        <position position="62"/>
    </location>
    <ligand>
        <name>Mn(2+)</name>
        <dbReference type="ChEBI" id="CHEBI:29035"/>
        <label>2</label>
    </ligand>
</feature>
<dbReference type="UniPathway" id="UPA00109">
    <property type="reaction ID" value="UER00186"/>
</dbReference>
<dbReference type="Proteomes" id="UP000178764">
    <property type="component" value="Unassembled WGS sequence"/>
</dbReference>
<keyword evidence="7 9" id="KW-0464">Manganese</keyword>
<comment type="subunit">
    <text evidence="9">Monomer.</text>
</comment>
<dbReference type="PIRSF" id="PIRSF001492">
    <property type="entry name" value="IPGAM"/>
    <property type="match status" value="1"/>
</dbReference>
<feature type="binding site" evidence="9 13">
    <location>
        <position position="448"/>
    </location>
    <ligand>
        <name>Mn(2+)</name>
        <dbReference type="ChEBI" id="CHEBI:29035"/>
        <label>1</label>
    </ligand>
</feature>
<feature type="binding site" evidence="9 12">
    <location>
        <position position="191"/>
    </location>
    <ligand>
        <name>substrate</name>
    </ligand>
</feature>
<dbReference type="HAMAP" id="MF_01038">
    <property type="entry name" value="GpmI"/>
    <property type="match status" value="1"/>
</dbReference>
<dbReference type="InterPro" id="IPR011258">
    <property type="entry name" value="BPG-indep_PGM_N"/>
</dbReference>
<evidence type="ECO:0000256" key="5">
    <source>
        <dbReference type="ARBA" id="ARBA00022723"/>
    </source>
</evidence>
<evidence type="ECO:0000313" key="17">
    <source>
        <dbReference type="Proteomes" id="UP000178764"/>
    </source>
</evidence>
<feature type="active site" description="Phosphoserine intermediate" evidence="9 11">
    <location>
        <position position="62"/>
    </location>
</feature>
<evidence type="ECO:0000256" key="6">
    <source>
        <dbReference type="ARBA" id="ARBA00023152"/>
    </source>
</evidence>
<protein>
    <recommendedName>
        <fullName evidence="9 10">2,3-bisphosphoglycerate-independent phosphoglycerate mutase</fullName>
        <shortName evidence="9">BPG-independent PGAM</shortName>
        <shortName evidence="9">Phosphoglyceromutase</shortName>
        <shortName evidence="9">iPGM</shortName>
        <ecNumber evidence="9 10">5.4.2.12</ecNumber>
    </recommendedName>
</protein>
<feature type="binding site" evidence="9 13">
    <location>
        <position position="430"/>
    </location>
    <ligand>
        <name>Mn(2+)</name>
        <dbReference type="ChEBI" id="CHEBI:29035"/>
        <label>2</label>
    </ligand>
</feature>
<evidence type="ECO:0000256" key="4">
    <source>
        <dbReference type="ARBA" id="ARBA00008819"/>
    </source>
</evidence>
<feature type="binding site" evidence="9 13">
    <location>
        <position position="429"/>
    </location>
    <ligand>
        <name>Mn(2+)</name>
        <dbReference type="ChEBI" id="CHEBI:29035"/>
        <label>2</label>
    </ligand>
</feature>
<feature type="domain" description="BPG-independent PGAM N-terminal" evidence="15">
    <location>
        <begin position="82"/>
        <end position="271"/>
    </location>
</feature>
<feature type="binding site" evidence="9 13">
    <location>
        <position position="12"/>
    </location>
    <ligand>
        <name>Mn(2+)</name>
        <dbReference type="ChEBI" id="CHEBI:29035"/>
        <label>2</label>
    </ligand>
</feature>
<dbReference type="Pfam" id="PF01676">
    <property type="entry name" value="Metalloenzyme"/>
    <property type="match status" value="1"/>
</dbReference>
<keyword evidence="6 9" id="KW-0324">Glycolysis</keyword>
<feature type="binding site" evidence="9 12">
    <location>
        <begin position="153"/>
        <end position="154"/>
    </location>
    <ligand>
        <name>substrate</name>
    </ligand>
</feature>
<dbReference type="EC" id="5.4.2.12" evidence="9 10"/>
<evidence type="ECO:0000256" key="12">
    <source>
        <dbReference type="PIRSR" id="PIRSR001492-2"/>
    </source>
</evidence>
<evidence type="ECO:0000313" key="16">
    <source>
        <dbReference type="EMBL" id="OGD57369.1"/>
    </source>
</evidence>
<evidence type="ECO:0000256" key="2">
    <source>
        <dbReference type="ARBA" id="ARBA00002315"/>
    </source>
</evidence>
<dbReference type="GO" id="GO:0004619">
    <property type="term" value="F:phosphoglycerate mutase activity"/>
    <property type="evidence" value="ECO:0007669"/>
    <property type="project" value="UniProtKB-UniRule"/>
</dbReference>
<dbReference type="EMBL" id="MEZT01000003">
    <property type="protein sequence ID" value="OGD57369.1"/>
    <property type="molecule type" value="Genomic_DNA"/>
</dbReference>
<comment type="cofactor">
    <cofactor evidence="9">
        <name>Mn(2+)</name>
        <dbReference type="ChEBI" id="CHEBI:29035"/>
    </cofactor>
    <text evidence="9">Binds 2 manganese ions per subunit.</text>
</comment>
<feature type="binding site" evidence="9 12">
    <location>
        <position position="321"/>
    </location>
    <ligand>
        <name>substrate</name>
    </ligand>
</feature>
<evidence type="ECO:0000256" key="11">
    <source>
        <dbReference type="PIRSR" id="PIRSR001492-1"/>
    </source>
</evidence>
<dbReference type="SUPFAM" id="SSF53649">
    <property type="entry name" value="Alkaline phosphatase-like"/>
    <property type="match status" value="1"/>
</dbReference>
<dbReference type="GO" id="GO:0005829">
    <property type="term" value="C:cytosol"/>
    <property type="evidence" value="ECO:0007669"/>
    <property type="project" value="TreeGrafter"/>
</dbReference>
<dbReference type="InterPro" id="IPR006124">
    <property type="entry name" value="Metalloenzyme"/>
</dbReference>
<keyword evidence="5 9" id="KW-0479">Metal-binding</keyword>
<gene>
    <name evidence="9" type="primary">gpmI</name>
    <name evidence="16" type="ORF">A2V71_00540</name>
</gene>
<evidence type="ECO:0000256" key="8">
    <source>
        <dbReference type="ARBA" id="ARBA00023235"/>
    </source>
</evidence>
<dbReference type="InterPro" id="IPR017850">
    <property type="entry name" value="Alkaline_phosphatase_core_sf"/>
</dbReference>
<proteinExistence type="inferred from homology"/>
<evidence type="ECO:0000256" key="1">
    <source>
        <dbReference type="ARBA" id="ARBA00000370"/>
    </source>
</evidence>
<evidence type="ECO:0000256" key="10">
    <source>
        <dbReference type="NCBIfam" id="TIGR01307"/>
    </source>
</evidence>
<dbReference type="NCBIfam" id="TIGR01307">
    <property type="entry name" value="pgm_bpd_ind"/>
    <property type="match status" value="1"/>
</dbReference>
<feature type="binding site" evidence="9 12">
    <location>
        <position position="185"/>
    </location>
    <ligand>
        <name>substrate</name>
    </ligand>
</feature>
<dbReference type="SUPFAM" id="SSF64158">
    <property type="entry name" value="2,3-Bisphosphoglycerate-independent phosphoglycerate mutase, substrate-binding domain"/>
    <property type="match status" value="1"/>
</dbReference>